<accession>J3YR19</accession>
<reference evidence="1 2" key="1">
    <citation type="journal article" date="2012" name="Mol. Biol. Evol.">
        <title>Genome reduction and co-evolution between the primary and secondary bacterial symbionts of psyllids.</title>
        <authorList>
            <person name="Sloan D.B."/>
            <person name="Moran N.A."/>
        </authorList>
    </citation>
    <scope>NUCLEOTIDE SEQUENCE [LARGE SCALE GENOMIC DNA]</scope>
    <source>
        <strain evidence="1">Ceuc_S</strain>
    </source>
</reference>
<dbReference type="Proteomes" id="UP000003936">
    <property type="component" value="Chromosome"/>
</dbReference>
<evidence type="ECO:0000313" key="1">
    <source>
        <dbReference type="EMBL" id="AFP84428.1"/>
    </source>
</evidence>
<dbReference type="AlphaFoldDB" id="J3YR19"/>
<dbReference type="HOGENOM" id="CLU_2791595_0_0_6"/>
<gene>
    <name evidence="1" type="ORF">A359_00210</name>
</gene>
<name>J3YR19_9ENTR</name>
<proteinExistence type="predicted"/>
<dbReference type="KEGG" id="sect:A359_00210"/>
<organism evidence="1 2">
    <name type="scientific">secondary endosymbiont of Ctenarytaina eucalypti</name>
    <dbReference type="NCBI Taxonomy" id="1199245"/>
    <lineage>
        <taxon>Bacteria</taxon>
        <taxon>Pseudomonadati</taxon>
        <taxon>Pseudomonadota</taxon>
        <taxon>Gammaproteobacteria</taxon>
        <taxon>Enterobacterales</taxon>
        <taxon>Enterobacteriaceae</taxon>
        <taxon>aphid secondary symbionts</taxon>
    </lineage>
</organism>
<keyword evidence="2" id="KW-1185">Reference proteome</keyword>
<evidence type="ECO:0000313" key="2">
    <source>
        <dbReference type="Proteomes" id="UP000003936"/>
    </source>
</evidence>
<dbReference type="EMBL" id="CP003546">
    <property type="protein sequence ID" value="AFP84428.1"/>
    <property type="molecule type" value="Genomic_DNA"/>
</dbReference>
<sequence length="68" mass="7741">MLTKLFNWFDKSVTDYTLIHEPKDPQNHARSHDNIRAPGGGRCCCLMPLGDANIPHNSAQDRILTRDH</sequence>
<protein>
    <submittedName>
        <fullName evidence="1">Uncharacterized protein</fullName>
    </submittedName>
</protein>